<organism evidence="1 2">
    <name type="scientific">Bacteroides uniformis</name>
    <dbReference type="NCBI Taxonomy" id="820"/>
    <lineage>
        <taxon>Bacteria</taxon>
        <taxon>Pseudomonadati</taxon>
        <taxon>Bacteroidota</taxon>
        <taxon>Bacteroidia</taxon>
        <taxon>Bacteroidales</taxon>
        <taxon>Bacteroidaceae</taxon>
        <taxon>Bacteroides</taxon>
    </lineage>
</organism>
<gene>
    <name evidence="1" type="ORF">DXC80_14775</name>
</gene>
<protein>
    <submittedName>
        <fullName evidence="1">Uncharacterized protein</fullName>
    </submittedName>
</protein>
<reference evidence="1 2" key="1">
    <citation type="submission" date="2018-08" db="EMBL/GenBank/DDBJ databases">
        <title>A genome reference for cultivated species of the human gut microbiota.</title>
        <authorList>
            <person name="Zou Y."/>
            <person name="Xue W."/>
            <person name="Luo G."/>
        </authorList>
    </citation>
    <scope>NUCLEOTIDE SEQUENCE [LARGE SCALE GENOMIC DNA]</scope>
    <source>
        <strain evidence="1 2">TF08-13</strain>
    </source>
</reference>
<evidence type="ECO:0000313" key="2">
    <source>
        <dbReference type="Proteomes" id="UP000260795"/>
    </source>
</evidence>
<proteinExistence type="predicted"/>
<dbReference type="EMBL" id="QSRK01000025">
    <property type="protein sequence ID" value="RGL10997.1"/>
    <property type="molecule type" value="Genomic_DNA"/>
</dbReference>
<comment type="caution">
    <text evidence="1">The sequence shown here is derived from an EMBL/GenBank/DDBJ whole genome shotgun (WGS) entry which is preliminary data.</text>
</comment>
<sequence>MNRTIISIEVQDRGGKEANIIVKGERNNQIMFEEQFDYKDEEKYSLRLHLLKGRFMEKFSKLGESVGILCIRKLFNDITIRSKMKANPDYRTLDK</sequence>
<accession>A0A3E4QV93</accession>
<name>A0A3E4QV93_BACUN</name>
<dbReference type="Proteomes" id="UP000260795">
    <property type="component" value="Unassembled WGS sequence"/>
</dbReference>
<evidence type="ECO:0000313" key="1">
    <source>
        <dbReference type="EMBL" id="RGL10997.1"/>
    </source>
</evidence>
<dbReference type="AlphaFoldDB" id="A0A3E4QV93"/>